<evidence type="ECO:0000256" key="10">
    <source>
        <dbReference type="ARBA" id="ARBA00023136"/>
    </source>
</evidence>
<keyword evidence="7" id="KW-0965">Cell junction</keyword>
<name>A0A8J5NB85_HOMAM</name>
<protein>
    <submittedName>
        <fullName evidence="13">Innexin inx1-like</fullName>
    </submittedName>
</protein>
<gene>
    <name evidence="13" type="primary">inx1-L</name>
    <name evidence="13" type="ORF">Hamer_G009053</name>
</gene>
<evidence type="ECO:0000256" key="4">
    <source>
        <dbReference type="ARBA" id="ARBA00022475"/>
    </source>
</evidence>
<dbReference type="InterPro" id="IPR000990">
    <property type="entry name" value="Innexin"/>
</dbReference>
<evidence type="ECO:0000256" key="9">
    <source>
        <dbReference type="ARBA" id="ARBA00023065"/>
    </source>
</evidence>
<evidence type="ECO:0000256" key="5">
    <source>
        <dbReference type="ARBA" id="ARBA00022692"/>
    </source>
</evidence>
<keyword evidence="3" id="KW-0813">Transport</keyword>
<evidence type="ECO:0000313" key="14">
    <source>
        <dbReference type="Proteomes" id="UP000747542"/>
    </source>
</evidence>
<comment type="caution">
    <text evidence="13">The sequence shown here is derived from an EMBL/GenBank/DDBJ whole genome shotgun (WGS) entry which is preliminary data.</text>
</comment>
<keyword evidence="4" id="KW-1003">Cell membrane</keyword>
<evidence type="ECO:0000256" key="12">
    <source>
        <dbReference type="SAM" id="Phobius"/>
    </source>
</evidence>
<dbReference type="GO" id="GO:0005921">
    <property type="term" value="C:gap junction"/>
    <property type="evidence" value="ECO:0007669"/>
    <property type="project" value="UniProtKB-SubCell"/>
</dbReference>
<dbReference type="AlphaFoldDB" id="A0A8J5NB85"/>
<accession>A0A8J5NB85</accession>
<evidence type="ECO:0000256" key="7">
    <source>
        <dbReference type="ARBA" id="ARBA00022949"/>
    </source>
</evidence>
<feature type="transmembrane region" description="Helical" evidence="12">
    <location>
        <begin position="25"/>
        <end position="46"/>
    </location>
</feature>
<keyword evidence="10 12" id="KW-0472">Membrane</keyword>
<reference evidence="13" key="1">
    <citation type="journal article" date="2021" name="Sci. Adv.">
        <title>The American lobster genome reveals insights on longevity, neural, and immune adaptations.</title>
        <authorList>
            <person name="Polinski J.M."/>
            <person name="Zimin A.V."/>
            <person name="Clark K.F."/>
            <person name="Kohn A.B."/>
            <person name="Sadowski N."/>
            <person name="Timp W."/>
            <person name="Ptitsyn A."/>
            <person name="Khanna P."/>
            <person name="Romanova D.Y."/>
            <person name="Williams P."/>
            <person name="Greenwood S.J."/>
            <person name="Moroz L.L."/>
            <person name="Walt D.R."/>
            <person name="Bodnar A.G."/>
        </authorList>
    </citation>
    <scope>NUCLEOTIDE SEQUENCE</scope>
    <source>
        <strain evidence="13">GMGI-L3</strain>
    </source>
</reference>
<sequence length="283" mass="31990">MFEVFGELKKQITTSGDTKPRVGSMVFFSAKLCMFITLLACVLVTAKNYIGDNIKCITGFEKQEHKAIETYCFIASTFTIVDLNADINAEGEKEEADQRQRVLPVGADGVGAAGSGEFGAVLRQLHGNPQELRSVLLAVRMFHLRHLRGQPILHQHLPWRGVLQVRAVSHQYGASGTIQKFDSMCVLPLNIVNEKTYIFLWLVYIVTAAICGFVLILHLLLFFLSSLRNTVLVHLTHKHQTKQDPTNVLLKCNYGDWFLIYHFKSNMAYFSEWVASVKQELQK</sequence>
<keyword evidence="9" id="KW-0406">Ion transport</keyword>
<proteinExistence type="predicted"/>
<evidence type="ECO:0000256" key="1">
    <source>
        <dbReference type="ARBA" id="ARBA00004610"/>
    </source>
</evidence>
<feature type="transmembrane region" description="Helical" evidence="12">
    <location>
        <begin position="198"/>
        <end position="224"/>
    </location>
</feature>
<dbReference type="GO" id="GO:0005243">
    <property type="term" value="F:gap junction channel activity"/>
    <property type="evidence" value="ECO:0007669"/>
    <property type="project" value="TreeGrafter"/>
</dbReference>
<dbReference type="GO" id="GO:0005886">
    <property type="term" value="C:plasma membrane"/>
    <property type="evidence" value="ECO:0007669"/>
    <property type="project" value="UniProtKB-SubCell"/>
</dbReference>
<keyword evidence="11" id="KW-0407">Ion channel</keyword>
<dbReference type="EMBL" id="JAHLQT010003582">
    <property type="protein sequence ID" value="KAG7176273.1"/>
    <property type="molecule type" value="Genomic_DNA"/>
</dbReference>
<dbReference type="GO" id="GO:0007602">
    <property type="term" value="P:phototransduction"/>
    <property type="evidence" value="ECO:0007669"/>
    <property type="project" value="TreeGrafter"/>
</dbReference>
<dbReference type="GO" id="GO:0034220">
    <property type="term" value="P:monoatomic ion transmembrane transport"/>
    <property type="evidence" value="ECO:0007669"/>
    <property type="project" value="UniProtKB-KW"/>
</dbReference>
<evidence type="ECO:0000256" key="3">
    <source>
        <dbReference type="ARBA" id="ARBA00022448"/>
    </source>
</evidence>
<evidence type="ECO:0000313" key="13">
    <source>
        <dbReference type="EMBL" id="KAG7176273.1"/>
    </source>
</evidence>
<evidence type="ECO:0000256" key="11">
    <source>
        <dbReference type="ARBA" id="ARBA00023303"/>
    </source>
</evidence>
<dbReference type="PANTHER" id="PTHR11893">
    <property type="entry name" value="INNEXIN"/>
    <property type="match status" value="1"/>
</dbReference>
<dbReference type="Proteomes" id="UP000747542">
    <property type="component" value="Unassembled WGS sequence"/>
</dbReference>
<keyword evidence="6" id="KW-0303">Gap junction</keyword>
<keyword evidence="8 12" id="KW-1133">Transmembrane helix</keyword>
<comment type="subcellular location">
    <subcellularLocation>
        <location evidence="1">Cell junction</location>
        <location evidence="1">Gap junction</location>
    </subcellularLocation>
    <subcellularLocation>
        <location evidence="2">Cell membrane</location>
        <topology evidence="2">Multi-pass membrane protein</topology>
    </subcellularLocation>
</comment>
<dbReference type="PANTHER" id="PTHR11893:SF41">
    <property type="entry name" value="INNEXIN INX2"/>
    <property type="match status" value="1"/>
</dbReference>
<keyword evidence="5 12" id="KW-0812">Transmembrane</keyword>
<evidence type="ECO:0000256" key="2">
    <source>
        <dbReference type="ARBA" id="ARBA00004651"/>
    </source>
</evidence>
<keyword evidence="14" id="KW-1185">Reference proteome</keyword>
<evidence type="ECO:0000256" key="8">
    <source>
        <dbReference type="ARBA" id="ARBA00022989"/>
    </source>
</evidence>
<organism evidence="13 14">
    <name type="scientific">Homarus americanus</name>
    <name type="common">American lobster</name>
    <dbReference type="NCBI Taxonomy" id="6706"/>
    <lineage>
        <taxon>Eukaryota</taxon>
        <taxon>Metazoa</taxon>
        <taxon>Ecdysozoa</taxon>
        <taxon>Arthropoda</taxon>
        <taxon>Crustacea</taxon>
        <taxon>Multicrustacea</taxon>
        <taxon>Malacostraca</taxon>
        <taxon>Eumalacostraca</taxon>
        <taxon>Eucarida</taxon>
        <taxon>Decapoda</taxon>
        <taxon>Pleocyemata</taxon>
        <taxon>Astacidea</taxon>
        <taxon>Nephropoidea</taxon>
        <taxon>Nephropidae</taxon>
        <taxon>Homarus</taxon>
    </lineage>
</organism>
<dbReference type="Pfam" id="PF00876">
    <property type="entry name" value="Innexin"/>
    <property type="match status" value="2"/>
</dbReference>
<evidence type="ECO:0000256" key="6">
    <source>
        <dbReference type="ARBA" id="ARBA00022868"/>
    </source>
</evidence>